<dbReference type="STRING" id="3750.A0A498IVI3"/>
<dbReference type="PANTHER" id="PTHR48060:SF21">
    <property type="entry name" value="L DOMAIN-LIKE PROTEIN"/>
    <property type="match status" value="1"/>
</dbReference>
<dbReference type="Gene3D" id="3.80.10.10">
    <property type="entry name" value="Ribonuclease Inhibitor"/>
    <property type="match status" value="1"/>
</dbReference>
<gene>
    <name evidence="6" type="ORF">DVH24_017187</name>
</gene>
<feature type="signal peptide" evidence="4">
    <location>
        <begin position="1"/>
        <end position="33"/>
    </location>
</feature>
<dbReference type="AlphaFoldDB" id="A0A498IVI3"/>
<dbReference type="Pfam" id="PF08263">
    <property type="entry name" value="LRRNT_2"/>
    <property type="match status" value="1"/>
</dbReference>
<name>A0A498IVI3_MALDO</name>
<reference evidence="6 7" key="1">
    <citation type="submission" date="2018-10" db="EMBL/GenBank/DDBJ databases">
        <title>A high-quality apple genome assembly.</title>
        <authorList>
            <person name="Hu J."/>
        </authorList>
    </citation>
    <scope>NUCLEOTIDE SEQUENCE [LARGE SCALE GENOMIC DNA]</scope>
    <source>
        <strain evidence="7">cv. HFTH1</strain>
        <tissue evidence="6">Young leaf</tissue>
    </source>
</reference>
<dbReference type="InterPro" id="IPR032675">
    <property type="entry name" value="LRR_dom_sf"/>
</dbReference>
<protein>
    <recommendedName>
        <fullName evidence="5">Leucine-rich repeat-containing N-terminal plant-type domain-containing protein</fullName>
    </recommendedName>
</protein>
<evidence type="ECO:0000256" key="1">
    <source>
        <dbReference type="ARBA" id="ARBA00022614"/>
    </source>
</evidence>
<keyword evidence="2 4" id="KW-0732">Signal</keyword>
<dbReference type="InterPro" id="IPR053211">
    <property type="entry name" value="DNA_repair-toleration"/>
</dbReference>
<dbReference type="Proteomes" id="UP000290289">
    <property type="component" value="Chromosome 10"/>
</dbReference>
<feature type="chain" id="PRO_5019781352" description="Leucine-rich repeat-containing N-terminal plant-type domain-containing protein" evidence="4">
    <location>
        <begin position="34"/>
        <end position="151"/>
    </location>
</feature>
<organism evidence="6 7">
    <name type="scientific">Malus domestica</name>
    <name type="common">Apple</name>
    <name type="synonym">Pyrus malus</name>
    <dbReference type="NCBI Taxonomy" id="3750"/>
    <lineage>
        <taxon>Eukaryota</taxon>
        <taxon>Viridiplantae</taxon>
        <taxon>Streptophyta</taxon>
        <taxon>Embryophyta</taxon>
        <taxon>Tracheophyta</taxon>
        <taxon>Spermatophyta</taxon>
        <taxon>Magnoliopsida</taxon>
        <taxon>eudicotyledons</taxon>
        <taxon>Gunneridae</taxon>
        <taxon>Pentapetalae</taxon>
        <taxon>rosids</taxon>
        <taxon>fabids</taxon>
        <taxon>Rosales</taxon>
        <taxon>Rosaceae</taxon>
        <taxon>Amygdaloideae</taxon>
        <taxon>Maleae</taxon>
        <taxon>Malus</taxon>
    </lineage>
</organism>
<dbReference type="EMBL" id="RDQH01000336">
    <property type="protein sequence ID" value="RXH86134.1"/>
    <property type="molecule type" value="Genomic_DNA"/>
</dbReference>
<keyword evidence="7" id="KW-1185">Reference proteome</keyword>
<evidence type="ECO:0000256" key="3">
    <source>
        <dbReference type="ARBA" id="ARBA00022737"/>
    </source>
</evidence>
<accession>A0A498IVI3</accession>
<feature type="domain" description="Leucine-rich repeat-containing N-terminal plant-type" evidence="5">
    <location>
        <begin position="38"/>
        <end position="76"/>
    </location>
</feature>
<keyword evidence="3" id="KW-0677">Repeat</keyword>
<comment type="caution">
    <text evidence="6">The sequence shown here is derived from an EMBL/GenBank/DDBJ whole genome shotgun (WGS) entry which is preliminary data.</text>
</comment>
<keyword evidence="1" id="KW-0433">Leucine-rich repeat</keyword>
<evidence type="ECO:0000256" key="4">
    <source>
        <dbReference type="SAM" id="SignalP"/>
    </source>
</evidence>
<evidence type="ECO:0000313" key="7">
    <source>
        <dbReference type="Proteomes" id="UP000290289"/>
    </source>
</evidence>
<dbReference type="PANTHER" id="PTHR48060">
    <property type="entry name" value="DNA DAMAGE-REPAIR/TOLERATION PROTEIN DRT100"/>
    <property type="match status" value="1"/>
</dbReference>
<proteinExistence type="predicted"/>
<evidence type="ECO:0000256" key="2">
    <source>
        <dbReference type="ARBA" id="ARBA00022729"/>
    </source>
</evidence>
<evidence type="ECO:0000259" key="5">
    <source>
        <dbReference type="Pfam" id="PF08263"/>
    </source>
</evidence>
<evidence type="ECO:0000313" key="6">
    <source>
        <dbReference type="EMBL" id="RXH86134.1"/>
    </source>
</evidence>
<dbReference type="InterPro" id="IPR013210">
    <property type="entry name" value="LRR_N_plant-typ"/>
</dbReference>
<sequence>MEGRAQSSPFRCTNLLLPLLHCFLRSFIVAAAATNITTDQSALLALKSYITHDPHNVLAKNWSATTVCAWIGVTCNAPHNRVHALFIIFKFIRSGGVNRRKKKRLLDNMNTVHIVVMLGKVNSNEADTRSQVLYANTGSQKNQAKEADTGS</sequence>